<feature type="transmembrane region" description="Helical" evidence="6">
    <location>
        <begin position="12"/>
        <end position="31"/>
    </location>
</feature>
<evidence type="ECO:0000313" key="8">
    <source>
        <dbReference type="EMBL" id="RYC23149.1"/>
    </source>
</evidence>
<evidence type="ECO:0000256" key="3">
    <source>
        <dbReference type="ARBA" id="ARBA00022692"/>
    </source>
</evidence>
<accession>A0A4Q2TRD8</accession>
<keyword evidence="5 6" id="KW-0472">Membrane</keyword>
<sequence length="318" mass="35579">MNFLNPEQLTVALSAFAAFSAVLAVSWPYVFPNNLATRMRRIEGERERIRVRERARLNVKARPASLRAEPRKLYKAIVDRFNLARQAENGEIIEKLNMAGYRGQAPVTTFLAVRLLAPLILFVVGLLYRFVVMRPDLPPLLMAAMAAGMGATGYFAPAIYIRNRITKRQQAIRRAWPEALDLLLITVESGMGVESAFRKVGEEIAVQSAEVAEEMMLTTAELSYLQDRRQAYDNLARRTGLDGVRAVVTSLIQAEKYGTPLGQALRVMAQENRDMRMSEAEKKAASLPPKLTVPMIVFFLPVLFAVIITPAVIQIMDI</sequence>
<name>A0A4Q2TRD8_9HYPH</name>
<dbReference type="Pfam" id="PF00482">
    <property type="entry name" value="T2SSF"/>
    <property type="match status" value="1"/>
</dbReference>
<keyword evidence="3 6" id="KW-0812">Transmembrane</keyword>
<dbReference type="EMBL" id="SDVB01000106">
    <property type="protein sequence ID" value="RYC23149.1"/>
    <property type="molecule type" value="Genomic_DNA"/>
</dbReference>
<dbReference type="AlphaFoldDB" id="A0A4Q2TRD8"/>
<feature type="domain" description="Type II secretion system protein GspF" evidence="7">
    <location>
        <begin position="180"/>
        <end position="308"/>
    </location>
</feature>
<evidence type="ECO:0000259" key="7">
    <source>
        <dbReference type="Pfam" id="PF00482"/>
    </source>
</evidence>
<reference evidence="8 9" key="1">
    <citation type="submission" date="2019-01" db="EMBL/GenBank/DDBJ databases">
        <authorList>
            <person name="Deng T."/>
        </authorList>
    </citation>
    <scope>NUCLEOTIDE SEQUENCE [LARGE SCALE GENOMIC DNA]</scope>
    <source>
        <strain evidence="8 9">F8825</strain>
    </source>
</reference>
<comment type="caution">
    <text evidence="8">The sequence shown here is derived from an EMBL/GenBank/DDBJ whole genome shotgun (WGS) entry which is preliminary data.</text>
</comment>
<dbReference type="InterPro" id="IPR018076">
    <property type="entry name" value="T2SS_GspF_dom"/>
</dbReference>
<keyword evidence="9" id="KW-1185">Reference proteome</keyword>
<comment type="subcellular location">
    <subcellularLocation>
        <location evidence="1">Cell membrane</location>
        <topology evidence="1">Multi-pass membrane protein</topology>
    </subcellularLocation>
</comment>
<dbReference type="GO" id="GO:0005886">
    <property type="term" value="C:plasma membrane"/>
    <property type="evidence" value="ECO:0007669"/>
    <property type="project" value="UniProtKB-SubCell"/>
</dbReference>
<evidence type="ECO:0000256" key="4">
    <source>
        <dbReference type="ARBA" id="ARBA00022989"/>
    </source>
</evidence>
<dbReference type="PANTHER" id="PTHR35007">
    <property type="entry name" value="INTEGRAL MEMBRANE PROTEIN-RELATED"/>
    <property type="match status" value="1"/>
</dbReference>
<organism evidence="8 9">
    <name type="scientific">Ciceribacter ferrooxidans</name>
    <dbReference type="NCBI Taxonomy" id="2509717"/>
    <lineage>
        <taxon>Bacteria</taxon>
        <taxon>Pseudomonadati</taxon>
        <taxon>Pseudomonadota</taxon>
        <taxon>Alphaproteobacteria</taxon>
        <taxon>Hyphomicrobiales</taxon>
        <taxon>Rhizobiaceae</taxon>
        <taxon>Ciceribacter</taxon>
    </lineage>
</organism>
<dbReference type="RefSeq" id="WP_129330686.1">
    <property type="nucleotide sequence ID" value="NZ_SDVB01000106.1"/>
</dbReference>
<feature type="transmembrane region" description="Helical" evidence="6">
    <location>
        <begin position="140"/>
        <end position="161"/>
    </location>
</feature>
<keyword evidence="4 6" id="KW-1133">Transmembrane helix</keyword>
<evidence type="ECO:0000313" key="9">
    <source>
        <dbReference type="Proteomes" id="UP000291088"/>
    </source>
</evidence>
<dbReference type="PANTHER" id="PTHR35007:SF2">
    <property type="entry name" value="PILUS ASSEMBLE PROTEIN"/>
    <property type="match status" value="1"/>
</dbReference>
<keyword evidence="2" id="KW-1003">Cell membrane</keyword>
<evidence type="ECO:0000256" key="2">
    <source>
        <dbReference type="ARBA" id="ARBA00022475"/>
    </source>
</evidence>
<protein>
    <submittedName>
        <fullName evidence="8">Type II secretion system F family protein</fullName>
    </submittedName>
</protein>
<feature type="transmembrane region" description="Helical" evidence="6">
    <location>
        <begin position="291"/>
        <end position="313"/>
    </location>
</feature>
<proteinExistence type="predicted"/>
<evidence type="ECO:0000256" key="1">
    <source>
        <dbReference type="ARBA" id="ARBA00004651"/>
    </source>
</evidence>
<dbReference type="OrthoDB" id="9810662at2"/>
<dbReference type="Proteomes" id="UP000291088">
    <property type="component" value="Unassembled WGS sequence"/>
</dbReference>
<evidence type="ECO:0000256" key="6">
    <source>
        <dbReference type="SAM" id="Phobius"/>
    </source>
</evidence>
<gene>
    <name evidence="8" type="ORF">EUU22_03340</name>
</gene>
<evidence type="ECO:0000256" key="5">
    <source>
        <dbReference type="ARBA" id="ARBA00023136"/>
    </source>
</evidence>
<feature type="transmembrane region" description="Helical" evidence="6">
    <location>
        <begin position="105"/>
        <end position="128"/>
    </location>
</feature>